<dbReference type="PANTHER" id="PTHR14926:SF1">
    <property type="entry name" value="M-PHASE PHOSPHOPROTEIN 9"/>
    <property type="match status" value="1"/>
</dbReference>
<dbReference type="Proteomes" id="UP001345963">
    <property type="component" value="Unassembled WGS sequence"/>
</dbReference>
<organism evidence="2 3">
    <name type="scientific">Ataeniobius toweri</name>
    <dbReference type="NCBI Taxonomy" id="208326"/>
    <lineage>
        <taxon>Eukaryota</taxon>
        <taxon>Metazoa</taxon>
        <taxon>Chordata</taxon>
        <taxon>Craniata</taxon>
        <taxon>Vertebrata</taxon>
        <taxon>Euteleostomi</taxon>
        <taxon>Actinopterygii</taxon>
        <taxon>Neopterygii</taxon>
        <taxon>Teleostei</taxon>
        <taxon>Neoteleostei</taxon>
        <taxon>Acanthomorphata</taxon>
        <taxon>Ovalentaria</taxon>
        <taxon>Atherinomorphae</taxon>
        <taxon>Cyprinodontiformes</taxon>
        <taxon>Goodeidae</taxon>
        <taxon>Ataeniobius</taxon>
    </lineage>
</organism>
<name>A0ABU7C941_9TELE</name>
<gene>
    <name evidence="2" type="ORF">ATANTOWER_006681</name>
</gene>
<protein>
    <submittedName>
        <fullName evidence="2">Uncharacterized protein</fullName>
    </submittedName>
</protein>
<accession>A0ABU7C941</accession>
<feature type="region of interest" description="Disordered" evidence="1">
    <location>
        <begin position="32"/>
        <end position="59"/>
    </location>
</feature>
<evidence type="ECO:0000313" key="3">
    <source>
        <dbReference type="Proteomes" id="UP001345963"/>
    </source>
</evidence>
<sequence length="216" mass="24197">MKPRGVVMGESWGPKSCSGVERAVALLRAHRSLSPEGHRSSSLPPAAHRNIPTTTPTKRETLLMPLSAKSSPKRCPTENYSTAFGHLMPREEHLLHRPDGQVDRRRHSFHSSSPRKRLQFPSTEDKDRQVPEPSGHLEPLDRIPQLGWEEHQDCSGPDQQDSSEDLGRLSLDRPQSLAEAERLFDELTQEKLQIEAALSRMPGAGGRVSLQTRLDE</sequence>
<feature type="non-terminal residue" evidence="2">
    <location>
        <position position="216"/>
    </location>
</feature>
<feature type="region of interest" description="Disordered" evidence="1">
    <location>
        <begin position="98"/>
        <end position="174"/>
    </location>
</feature>
<dbReference type="InterPro" id="IPR026636">
    <property type="entry name" value="MPHOSPH9"/>
</dbReference>
<dbReference type="EMBL" id="JAHUTI010080434">
    <property type="protein sequence ID" value="MED6258390.1"/>
    <property type="molecule type" value="Genomic_DNA"/>
</dbReference>
<keyword evidence="3" id="KW-1185">Reference proteome</keyword>
<dbReference type="PANTHER" id="PTHR14926">
    <property type="entry name" value="M-PHASE PHOSPHOPROTEIN 9"/>
    <property type="match status" value="1"/>
</dbReference>
<feature type="compositionally biased region" description="Basic residues" evidence="1">
    <location>
        <begin position="104"/>
        <end position="118"/>
    </location>
</feature>
<comment type="caution">
    <text evidence="2">The sequence shown here is derived from an EMBL/GenBank/DDBJ whole genome shotgun (WGS) entry which is preliminary data.</text>
</comment>
<proteinExistence type="predicted"/>
<evidence type="ECO:0000256" key="1">
    <source>
        <dbReference type="SAM" id="MobiDB-lite"/>
    </source>
</evidence>
<reference evidence="2 3" key="1">
    <citation type="submission" date="2021-07" db="EMBL/GenBank/DDBJ databases">
        <authorList>
            <person name="Palmer J.M."/>
        </authorList>
    </citation>
    <scope>NUCLEOTIDE SEQUENCE [LARGE SCALE GENOMIC DNA]</scope>
    <source>
        <strain evidence="2 3">AT_MEX2019</strain>
        <tissue evidence="2">Muscle</tissue>
    </source>
</reference>
<evidence type="ECO:0000313" key="2">
    <source>
        <dbReference type="EMBL" id="MED6258390.1"/>
    </source>
</evidence>